<gene>
    <name evidence="1" type="ORF">QWZ10_14835</name>
</gene>
<evidence type="ECO:0000313" key="1">
    <source>
        <dbReference type="EMBL" id="MDN3712705.1"/>
    </source>
</evidence>
<dbReference type="Proteomes" id="UP001243846">
    <property type="component" value="Unassembled WGS sequence"/>
</dbReference>
<organism evidence="1 2">
    <name type="scientific">Paracoccus cavernae</name>
    <dbReference type="NCBI Taxonomy" id="1571207"/>
    <lineage>
        <taxon>Bacteria</taxon>
        <taxon>Pseudomonadati</taxon>
        <taxon>Pseudomonadota</taxon>
        <taxon>Alphaproteobacteria</taxon>
        <taxon>Rhodobacterales</taxon>
        <taxon>Paracoccaceae</taxon>
        <taxon>Paracoccus</taxon>
    </lineage>
</organism>
<dbReference type="EMBL" id="JAUFRC010000001">
    <property type="protein sequence ID" value="MDN3712705.1"/>
    <property type="molecule type" value="Genomic_DNA"/>
</dbReference>
<sequence>MRQVSDIERLEGAALETEFYEFWDTVAGEIIDQLNSIAISRFVLGQAVPKFFADLFQIYRAGFYPCGLREDGGMVAFDPKALGGFDLVAAARRRLSR</sequence>
<comment type="caution">
    <text evidence="1">The sequence shown here is derived from an EMBL/GenBank/DDBJ whole genome shotgun (WGS) entry which is preliminary data.</text>
</comment>
<name>A0ABT8DB87_9RHOB</name>
<proteinExistence type="predicted"/>
<protein>
    <submittedName>
        <fullName evidence="1">Uncharacterized protein</fullName>
    </submittedName>
</protein>
<reference evidence="2" key="1">
    <citation type="journal article" date="2019" name="Int. J. Syst. Evol. Microbiol.">
        <title>The Global Catalogue of Microorganisms (GCM) 10K type strain sequencing project: providing services to taxonomists for standard genome sequencing and annotation.</title>
        <authorList>
            <consortium name="The Broad Institute Genomics Platform"/>
            <consortium name="The Broad Institute Genome Sequencing Center for Infectious Disease"/>
            <person name="Wu L."/>
            <person name="Ma J."/>
        </authorList>
    </citation>
    <scope>NUCLEOTIDE SEQUENCE [LARGE SCALE GENOMIC DNA]</scope>
    <source>
        <strain evidence="2">CECT 8482</strain>
    </source>
</reference>
<accession>A0ABT8DB87</accession>
<evidence type="ECO:0000313" key="2">
    <source>
        <dbReference type="Proteomes" id="UP001243846"/>
    </source>
</evidence>
<keyword evidence="2" id="KW-1185">Reference proteome</keyword>